<reference evidence="2 3" key="1">
    <citation type="submission" date="2018-06" db="EMBL/GenBank/DDBJ databases">
        <authorList>
            <consortium name="Pathogen Informatics"/>
            <person name="Doyle S."/>
        </authorList>
    </citation>
    <scope>NUCLEOTIDE SEQUENCE [LARGE SCALE GENOMIC DNA]</scope>
    <source>
        <strain evidence="2 3">NCTC11621</strain>
    </source>
</reference>
<dbReference type="EMBL" id="UGTV01000015">
    <property type="protein sequence ID" value="SUC10726.1"/>
    <property type="molecule type" value="Genomic_DNA"/>
</dbReference>
<feature type="domain" description="FRG" evidence="1">
    <location>
        <begin position="57"/>
        <end position="167"/>
    </location>
</feature>
<protein>
    <submittedName>
        <fullName evidence="2">FRG domain</fullName>
    </submittedName>
</protein>
<dbReference type="AlphaFoldDB" id="A0A379EWI5"/>
<dbReference type="Proteomes" id="UP000254704">
    <property type="component" value="Unassembled WGS sequence"/>
</dbReference>
<dbReference type="InterPro" id="IPR014966">
    <property type="entry name" value="FRG-dom"/>
</dbReference>
<dbReference type="Pfam" id="PF11867">
    <property type="entry name" value="T1RH-like_C"/>
    <property type="match status" value="1"/>
</dbReference>
<dbReference type="Pfam" id="PF08867">
    <property type="entry name" value="FRG"/>
    <property type="match status" value="1"/>
</dbReference>
<proteinExistence type="predicted"/>
<evidence type="ECO:0000313" key="3">
    <source>
        <dbReference type="Proteomes" id="UP000254704"/>
    </source>
</evidence>
<evidence type="ECO:0000313" key="2">
    <source>
        <dbReference type="EMBL" id="SUC10726.1"/>
    </source>
</evidence>
<gene>
    <name evidence="2" type="ORF">NCTC11621_01801</name>
</gene>
<sequence length="420" mass="49206">MENNVYNFKNIPFWDEKQPKKSFIILADKISGRIPVTRIEHWNKFSSLLEHPFFNQPDVELVFRGHRRYNWSLSPTLARVAANRMVNEELAKQQISFFQKTIRGRVEDHSLLYDEDENEINELWSIGQHHGLMTPLLDWTYSPYVALFFAFSKEDPEDDNNENPYRAVYILNKTFIADENKCPDIKLFEPKKDDHGRLVAQAGLFTFSPYDSTIENKLVDALFSNDSDNELTSLAGNEEAEASELAKYICKVYIKNIEQKNCVKFLRRMNVHHASLFPDLLGAAEHSNVFISEFAQKQSERSRIKFENKYEYQKTDNDNDKPETIDLTVKNSDLRKRILEILRDNYKGQVEIGFLSEKIEQTLLNKTSIDDWDTRDNIQAEIKMSLRGLLRKHSYPEAYWDVVINQLMELAKNSISRTIR</sequence>
<name>A0A379EWI5_9PAST</name>
<dbReference type="InterPro" id="IPR021810">
    <property type="entry name" value="T1RH-like_C"/>
</dbReference>
<evidence type="ECO:0000259" key="1">
    <source>
        <dbReference type="SMART" id="SM00901"/>
    </source>
</evidence>
<organism evidence="2 3">
    <name type="scientific">Pasteurella canis</name>
    <dbReference type="NCBI Taxonomy" id="753"/>
    <lineage>
        <taxon>Bacteria</taxon>
        <taxon>Pseudomonadati</taxon>
        <taxon>Pseudomonadota</taxon>
        <taxon>Gammaproteobacteria</taxon>
        <taxon>Pasteurellales</taxon>
        <taxon>Pasteurellaceae</taxon>
        <taxon>Pasteurella</taxon>
    </lineage>
</organism>
<dbReference type="SMART" id="SM00901">
    <property type="entry name" value="FRG"/>
    <property type="match status" value="1"/>
</dbReference>
<dbReference type="RefSeq" id="WP_115323289.1">
    <property type="nucleotide sequence ID" value="NZ_UGTV01000015.1"/>
</dbReference>
<accession>A0A379EWI5</accession>